<gene>
    <name evidence="8" type="ORF">UFOPK1392_00614</name>
    <name evidence="9" type="ORF">UFOPK3733_00492</name>
</gene>
<evidence type="ECO:0000259" key="7">
    <source>
        <dbReference type="PROSITE" id="PS50059"/>
    </source>
</evidence>
<dbReference type="EMBL" id="CAEMXZ010000018">
    <property type="protein sequence ID" value="CAB4322874.1"/>
    <property type="molecule type" value="Genomic_DNA"/>
</dbReference>
<keyword evidence="4" id="KW-0413">Isomerase</keyword>
<dbReference type="InterPro" id="IPR001179">
    <property type="entry name" value="PPIase_FKBP_dom"/>
</dbReference>
<proteinExistence type="predicted"/>
<dbReference type="EC" id="5.2.1.8" evidence="2"/>
<accession>A0A6J5Y9M4</accession>
<dbReference type="AlphaFoldDB" id="A0A6J5Y9M4"/>
<feature type="transmembrane region" description="Helical" evidence="6">
    <location>
        <begin position="33"/>
        <end position="53"/>
    </location>
</feature>
<evidence type="ECO:0000256" key="1">
    <source>
        <dbReference type="ARBA" id="ARBA00000971"/>
    </source>
</evidence>
<dbReference type="InterPro" id="IPR046357">
    <property type="entry name" value="PPIase_dom_sf"/>
</dbReference>
<sequence>MGTDKRERKKAGHRARLSAERAAQARYERRRRLIITVATPITVLVIIGLFMVLSKGSGTATDSATSSSTTASTATTTPTSTPTSTTPKAASAAGKPCVALTELPPPNAPTVDVPIGPPPTSLQITDVKTGTGPAVAATDKVTVNYLGVSCSTGAIFDESYTRGQPATFGLNQVIPGWTEGLQGMQAGGIRQLVIPPEKGYGSSGQGIKIAPDETLIFVVELKSITAA</sequence>
<name>A0A6J5Y9M4_9ZZZZ</name>
<keyword evidence="6" id="KW-1133">Transmembrane helix</keyword>
<feature type="region of interest" description="Disordered" evidence="5">
    <location>
        <begin position="58"/>
        <end position="113"/>
    </location>
</feature>
<evidence type="ECO:0000256" key="4">
    <source>
        <dbReference type="ARBA" id="ARBA00023235"/>
    </source>
</evidence>
<evidence type="ECO:0000256" key="5">
    <source>
        <dbReference type="SAM" id="MobiDB-lite"/>
    </source>
</evidence>
<dbReference type="Pfam" id="PF00254">
    <property type="entry name" value="FKBP_C"/>
    <property type="match status" value="1"/>
</dbReference>
<comment type="catalytic activity">
    <reaction evidence="1">
        <text>[protein]-peptidylproline (omega=180) = [protein]-peptidylproline (omega=0)</text>
        <dbReference type="Rhea" id="RHEA:16237"/>
        <dbReference type="Rhea" id="RHEA-COMP:10747"/>
        <dbReference type="Rhea" id="RHEA-COMP:10748"/>
        <dbReference type="ChEBI" id="CHEBI:83833"/>
        <dbReference type="ChEBI" id="CHEBI:83834"/>
        <dbReference type="EC" id="5.2.1.8"/>
    </reaction>
</comment>
<evidence type="ECO:0000313" key="9">
    <source>
        <dbReference type="EMBL" id="CAB4927943.1"/>
    </source>
</evidence>
<dbReference type="PANTHER" id="PTHR43811:SF19">
    <property type="entry name" value="39 KDA FK506-BINDING NUCLEAR PROTEIN"/>
    <property type="match status" value="1"/>
</dbReference>
<organism evidence="8">
    <name type="scientific">freshwater metagenome</name>
    <dbReference type="NCBI Taxonomy" id="449393"/>
    <lineage>
        <taxon>unclassified sequences</taxon>
        <taxon>metagenomes</taxon>
        <taxon>ecological metagenomes</taxon>
    </lineage>
</organism>
<dbReference type="Gene3D" id="3.10.50.40">
    <property type="match status" value="1"/>
</dbReference>
<evidence type="ECO:0000256" key="3">
    <source>
        <dbReference type="ARBA" id="ARBA00023110"/>
    </source>
</evidence>
<feature type="domain" description="PPIase FKBP-type" evidence="7">
    <location>
        <begin position="138"/>
        <end position="225"/>
    </location>
</feature>
<dbReference type="SUPFAM" id="SSF54534">
    <property type="entry name" value="FKBP-like"/>
    <property type="match status" value="1"/>
</dbReference>
<dbReference type="GO" id="GO:0003755">
    <property type="term" value="F:peptidyl-prolyl cis-trans isomerase activity"/>
    <property type="evidence" value="ECO:0007669"/>
    <property type="project" value="UniProtKB-KW"/>
</dbReference>
<evidence type="ECO:0000313" key="8">
    <source>
        <dbReference type="EMBL" id="CAB4322874.1"/>
    </source>
</evidence>
<evidence type="ECO:0000256" key="2">
    <source>
        <dbReference type="ARBA" id="ARBA00013194"/>
    </source>
</evidence>
<dbReference type="PANTHER" id="PTHR43811">
    <property type="entry name" value="FKBP-TYPE PEPTIDYL-PROLYL CIS-TRANS ISOMERASE FKPA"/>
    <property type="match status" value="1"/>
</dbReference>
<keyword evidence="3" id="KW-0697">Rotamase</keyword>
<keyword evidence="6" id="KW-0812">Transmembrane</keyword>
<keyword evidence="6" id="KW-0472">Membrane</keyword>
<protein>
    <recommendedName>
        <fullName evidence="2">peptidylprolyl isomerase</fullName>
        <ecNumber evidence="2">5.2.1.8</ecNumber>
    </recommendedName>
</protein>
<evidence type="ECO:0000256" key="6">
    <source>
        <dbReference type="SAM" id="Phobius"/>
    </source>
</evidence>
<feature type="compositionally biased region" description="Low complexity" evidence="5">
    <location>
        <begin position="58"/>
        <end position="95"/>
    </location>
</feature>
<dbReference type="EMBL" id="CAFBNC010000015">
    <property type="protein sequence ID" value="CAB4927943.1"/>
    <property type="molecule type" value="Genomic_DNA"/>
</dbReference>
<dbReference type="PROSITE" id="PS50059">
    <property type="entry name" value="FKBP_PPIASE"/>
    <property type="match status" value="1"/>
</dbReference>
<reference evidence="8" key="1">
    <citation type="submission" date="2020-05" db="EMBL/GenBank/DDBJ databases">
        <authorList>
            <person name="Chiriac C."/>
            <person name="Salcher M."/>
            <person name="Ghai R."/>
            <person name="Kavagutti S V."/>
        </authorList>
    </citation>
    <scope>NUCLEOTIDE SEQUENCE</scope>
</reference>